<reference evidence="2 3" key="1">
    <citation type="submission" date="2015-12" db="EMBL/GenBank/DDBJ databases">
        <title>Draft genome sequence of Moniliophthora roreri, the causal agent of frosty pod rot of cacao.</title>
        <authorList>
            <person name="Aime M.C."/>
            <person name="Diaz-Valderrama J.R."/>
            <person name="Kijpornyongpan T."/>
            <person name="Phillips-Mora W."/>
        </authorList>
    </citation>
    <scope>NUCLEOTIDE SEQUENCE [LARGE SCALE GENOMIC DNA]</scope>
    <source>
        <strain evidence="2 3">MCA 2952</strain>
    </source>
</reference>
<gene>
    <name evidence="2" type="ORF">WG66_4675</name>
</gene>
<evidence type="ECO:0000256" key="1">
    <source>
        <dbReference type="SAM" id="MobiDB-lite"/>
    </source>
</evidence>
<dbReference type="Proteomes" id="UP000054988">
    <property type="component" value="Unassembled WGS sequence"/>
</dbReference>
<dbReference type="AlphaFoldDB" id="A0A0W0G2C8"/>
<protein>
    <submittedName>
        <fullName evidence="2">Uncharacterized protein</fullName>
    </submittedName>
</protein>
<feature type="compositionally biased region" description="Low complexity" evidence="1">
    <location>
        <begin position="75"/>
        <end position="98"/>
    </location>
</feature>
<accession>A0A0W0G2C8</accession>
<feature type="compositionally biased region" description="Basic residues" evidence="1">
    <location>
        <begin position="309"/>
        <end position="320"/>
    </location>
</feature>
<evidence type="ECO:0000313" key="2">
    <source>
        <dbReference type="EMBL" id="KTB42733.1"/>
    </source>
</evidence>
<feature type="compositionally biased region" description="Polar residues" evidence="1">
    <location>
        <begin position="99"/>
        <end position="129"/>
    </location>
</feature>
<name>A0A0W0G2C8_MONRR</name>
<dbReference type="EMBL" id="LATX01001297">
    <property type="protein sequence ID" value="KTB42733.1"/>
    <property type="molecule type" value="Genomic_DNA"/>
</dbReference>
<evidence type="ECO:0000313" key="3">
    <source>
        <dbReference type="Proteomes" id="UP000054988"/>
    </source>
</evidence>
<sequence length="320" mass="34859">MARNELEFTTPPRPSGVRFATLSMEAIQLFHPMASGNGNVMRPGPPFQPTNPMHPLHPGYSPHPQHPESVYLQNQSQPFQPMHPQHPMHSHQPMYPQQNAHAQQSMQPHSSNVFSQPMPSPNAPSSTDATASVNAAISINTPHSAHSLYPENRHLDHSAQLSHSPHPMHPAQSFPAFPDQQQTNDWNAVDHVPGPTPFEQSNDIAVDVPQQGPSRSAGFDPTLLNPLPDDVGPANTGRSAPGSRHTSIPQTAANDDPFLSKPLSRQASVARQSKSPQPPPPQKSKSSEPPKETFSSSYTTDTYSITRLSCRRKHAGAATE</sequence>
<proteinExistence type="predicted"/>
<feature type="compositionally biased region" description="Polar residues" evidence="1">
    <location>
        <begin position="244"/>
        <end position="253"/>
    </location>
</feature>
<feature type="compositionally biased region" description="Low complexity" evidence="1">
    <location>
        <begin position="292"/>
        <end position="306"/>
    </location>
</feature>
<feature type="region of interest" description="Disordered" evidence="1">
    <location>
        <begin position="158"/>
        <end position="320"/>
    </location>
</feature>
<feature type="region of interest" description="Disordered" evidence="1">
    <location>
        <begin position="35"/>
        <end position="129"/>
    </location>
</feature>
<comment type="caution">
    <text evidence="2">The sequence shown here is derived from an EMBL/GenBank/DDBJ whole genome shotgun (WGS) entry which is preliminary data.</text>
</comment>
<organism evidence="2 3">
    <name type="scientific">Moniliophthora roreri</name>
    <name type="common">Frosty pod rot fungus</name>
    <name type="synonym">Monilia roreri</name>
    <dbReference type="NCBI Taxonomy" id="221103"/>
    <lineage>
        <taxon>Eukaryota</taxon>
        <taxon>Fungi</taxon>
        <taxon>Dikarya</taxon>
        <taxon>Basidiomycota</taxon>
        <taxon>Agaricomycotina</taxon>
        <taxon>Agaricomycetes</taxon>
        <taxon>Agaricomycetidae</taxon>
        <taxon>Agaricales</taxon>
        <taxon>Marasmiineae</taxon>
        <taxon>Marasmiaceae</taxon>
        <taxon>Moniliophthora</taxon>
    </lineage>
</organism>